<dbReference type="GO" id="GO:0006749">
    <property type="term" value="P:glutathione metabolic process"/>
    <property type="evidence" value="ECO:0007669"/>
    <property type="project" value="InterPro"/>
</dbReference>
<evidence type="ECO:0000313" key="9">
    <source>
        <dbReference type="Proteomes" id="UP000233551"/>
    </source>
</evidence>
<dbReference type="SFLD" id="SFLDG01152">
    <property type="entry name" value="Main.3:_Omega-_and_Tau-like"/>
    <property type="match status" value="1"/>
</dbReference>
<dbReference type="EC" id="2.5.1.18" evidence="7"/>
<dbReference type="AlphaFoldDB" id="A0A2I0LAV3"/>
<dbReference type="InterPro" id="IPR040079">
    <property type="entry name" value="Glutathione_S-Trfase"/>
</dbReference>
<evidence type="ECO:0000313" key="8">
    <source>
        <dbReference type="EMBL" id="PKI77801.1"/>
    </source>
</evidence>
<keyword evidence="3" id="KW-0216">Detoxification</keyword>
<comment type="caution">
    <text evidence="8">The sequence shown here is derived from an EMBL/GenBank/DDBJ whole genome shotgun (WGS) entry which is preliminary data.</text>
</comment>
<dbReference type="GeneID" id="116188888"/>
<protein>
    <recommendedName>
        <fullName evidence="7">Glutathione S-transferase</fullName>
        <ecNumber evidence="7">2.5.1.18</ecNumber>
    </recommendedName>
</protein>
<dbReference type="PROSITE" id="PS50405">
    <property type="entry name" value="GST_CTER"/>
    <property type="match status" value="1"/>
</dbReference>
<reference evidence="8 9" key="1">
    <citation type="submission" date="2017-11" db="EMBL/GenBank/DDBJ databases">
        <title>De-novo sequencing of pomegranate (Punica granatum L.) genome.</title>
        <authorList>
            <person name="Akparov Z."/>
            <person name="Amiraslanov A."/>
            <person name="Hajiyeva S."/>
            <person name="Abbasov M."/>
            <person name="Kaur K."/>
            <person name="Hamwieh A."/>
            <person name="Solovyev V."/>
            <person name="Salamov A."/>
            <person name="Braich B."/>
            <person name="Kosarev P."/>
            <person name="Mahmoud A."/>
            <person name="Hajiyev E."/>
            <person name="Babayeva S."/>
            <person name="Izzatullayeva V."/>
            <person name="Mammadov A."/>
            <person name="Mammadov A."/>
            <person name="Sharifova S."/>
            <person name="Ojaghi J."/>
            <person name="Eynullazada K."/>
            <person name="Bayramov B."/>
            <person name="Abdulazimova A."/>
            <person name="Shahmuradov I."/>
        </authorList>
    </citation>
    <scope>NUCLEOTIDE SEQUENCE [LARGE SCALE GENOMIC DNA]</scope>
    <source>
        <strain evidence="9">cv. AG2017</strain>
        <tissue evidence="8">Leaf</tissue>
    </source>
</reference>
<sequence length="235" mass="26659">MAGDHCRHHPQVKILGSKASIFCMRVEWALKLKGVEYEYTEENLMNKSELLLKSNPVHKKVPVLLHGETAVSESLVILECIDETWSEEACPRLLPIEPYERAQARFWAKFLDEKVIFGTWDACKAEGEEKEKAIEVALKSLALVEEHIMGKKFFGGEQIGYLDLVAGWLPLWLGVMEEVGGMKLLHPGQFPSLHEWTRKFADVTVIKESLPPREEIVNHLSGGLRYLRSLAANKP</sequence>
<evidence type="ECO:0000256" key="6">
    <source>
        <dbReference type="ARBA" id="ARBA00047960"/>
    </source>
</evidence>
<evidence type="ECO:0000256" key="1">
    <source>
        <dbReference type="ARBA" id="ARBA00004514"/>
    </source>
</evidence>
<dbReference type="EMBL" id="PGOL01000073">
    <property type="protein sequence ID" value="PKI77801.1"/>
    <property type="molecule type" value="Genomic_DNA"/>
</dbReference>
<dbReference type="FunFam" id="3.40.30.10:FF:000014">
    <property type="entry name" value="Tau class glutathione S-transferase"/>
    <property type="match status" value="1"/>
</dbReference>
<dbReference type="CDD" id="cd03185">
    <property type="entry name" value="GST_C_Tau"/>
    <property type="match status" value="1"/>
</dbReference>
<dbReference type="STRING" id="22663.A0A2I0LAV3"/>
<dbReference type="PANTHER" id="PTHR11260:SF614">
    <property type="entry name" value="GLUTATHIONE S-TRANSFERASE"/>
    <property type="match status" value="1"/>
</dbReference>
<keyword evidence="2 7" id="KW-0963">Cytoplasm</keyword>
<dbReference type="InterPro" id="IPR010987">
    <property type="entry name" value="Glutathione-S-Trfase_C-like"/>
</dbReference>
<dbReference type="InterPro" id="IPR036249">
    <property type="entry name" value="Thioredoxin-like_sf"/>
</dbReference>
<dbReference type="SUPFAM" id="SSF47616">
    <property type="entry name" value="GST C-terminal domain-like"/>
    <property type="match status" value="1"/>
</dbReference>
<dbReference type="OrthoDB" id="4951845at2759"/>
<keyword evidence="4 7" id="KW-0808">Transferase</keyword>
<evidence type="ECO:0000256" key="2">
    <source>
        <dbReference type="ARBA" id="ARBA00022490"/>
    </source>
</evidence>
<evidence type="ECO:0000256" key="3">
    <source>
        <dbReference type="ARBA" id="ARBA00022575"/>
    </source>
</evidence>
<organism evidence="8 9">
    <name type="scientific">Punica granatum</name>
    <name type="common">Pomegranate</name>
    <dbReference type="NCBI Taxonomy" id="22663"/>
    <lineage>
        <taxon>Eukaryota</taxon>
        <taxon>Viridiplantae</taxon>
        <taxon>Streptophyta</taxon>
        <taxon>Embryophyta</taxon>
        <taxon>Tracheophyta</taxon>
        <taxon>Spermatophyta</taxon>
        <taxon>Magnoliopsida</taxon>
        <taxon>eudicotyledons</taxon>
        <taxon>Gunneridae</taxon>
        <taxon>Pentapetalae</taxon>
        <taxon>rosids</taxon>
        <taxon>malvids</taxon>
        <taxon>Myrtales</taxon>
        <taxon>Lythraceae</taxon>
        <taxon>Punica</taxon>
    </lineage>
</organism>
<dbReference type="SFLD" id="SFLDS00019">
    <property type="entry name" value="Glutathione_Transferase_(cytos"/>
    <property type="match status" value="1"/>
</dbReference>
<evidence type="ECO:0000256" key="4">
    <source>
        <dbReference type="ARBA" id="ARBA00022679"/>
    </source>
</evidence>
<comment type="function">
    <text evidence="7">Is involved in the conjugation of reduced glutathione to a wide number of exogenous and endogenous hydrophobic electrophiles.</text>
</comment>
<dbReference type="FunFam" id="1.20.1050.10:FF:000012">
    <property type="entry name" value="Tau class glutathione S-transferase"/>
    <property type="match status" value="1"/>
</dbReference>
<comment type="subcellular location">
    <subcellularLocation>
        <location evidence="1 7">Cytoplasm</location>
        <location evidence="1 7">Cytosol</location>
    </subcellularLocation>
</comment>
<dbReference type="PROSITE" id="PS50404">
    <property type="entry name" value="GST_NTER"/>
    <property type="match status" value="1"/>
</dbReference>
<accession>A0A2I0LAV3</accession>
<dbReference type="InterPro" id="IPR045074">
    <property type="entry name" value="GST_C_Tau"/>
</dbReference>
<dbReference type="SUPFAM" id="SSF52833">
    <property type="entry name" value="Thioredoxin-like"/>
    <property type="match status" value="1"/>
</dbReference>
<proteinExistence type="inferred from homology"/>
<keyword evidence="9" id="KW-1185">Reference proteome</keyword>
<dbReference type="Gene3D" id="1.20.1050.10">
    <property type="match status" value="1"/>
</dbReference>
<gene>
    <name evidence="8" type="ORF">CRG98_001765</name>
</gene>
<dbReference type="PANTHER" id="PTHR11260">
    <property type="entry name" value="GLUTATHIONE S-TRANSFERASE, GST, SUPERFAMILY, GST DOMAIN CONTAINING"/>
    <property type="match status" value="1"/>
</dbReference>
<evidence type="ECO:0000256" key="5">
    <source>
        <dbReference type="ARBA" id="ARBA00025743"/>
    </source>
</evidence>
<name>A0A2I0LAV3_PUNGR</name>
<dbReference type="Proteomes" id="UP000233551">
    <property type="component" value="Unassembled WGS sequence"/>
</dbReference>
<dbReference type="GO" id="GO:0005829">
    <property type="term" value="C:cytosol"/>
    <property type="evidence" value="ECO:0007669"/>
    <property type="project" value="UniProtKB-SubCell"/>
</dbReference>
<dbReference type="InterPro" id="IPR036282">
    <property type="entry name" value="Glutathione-S-Trfase_C_sf"/>
</dbReference>
<dbReference type="SFLD" id="SFLDG00358">
    <property type="entry name" value="Main_(cytGST)"/>
    <property type="match status" value="1"/>
</dbReference>
<comment type="similarity">
    <text evidence="5">Belongs to the GST superfamily. Tau family.</text>
</comment>
<dbReference type="InterPro" id="IPR045073">
    <property type="entry name" value="Omega/Tau-like"/>
</dbReference>
<dbReference type="CDD" id="cd03058">
    <property type="entry name" value="GST_N_Tau"/>
    <property type="match status" value="1"/>
</dbReference>
<comment type="catalytic activity">
    <reaction evidence="6 7">
        <text>RX + glutathione = an S-substituted glutathione + a halide anion + H(+)</text>
        <dbReference type="Rhea" id="RHEA:16437"/>
        <dbReference type="ChEBI" id="CHEBI:15378"/>
        <dbReference type="ChEBI" id="CHEBI:16042"/>
        <dbReference type="ChEBI" id="CHEBI:17792"/>
        <dbReference type="ChEBI" id="CHEBI:57925"/>
        <dbReference type="ChEBI" id="CHEBI:90779"/>
        <dbReference type="EC" id="2.5.1.18"/>
    </reaction>
</comment>
<dbReference type="GO" id="GO:0009407">
    <property type="term" value="P:toxin catabolic process"/>
    <property type="evidence" value="ECO:0007669"/>
    <property type="project" value="UniProtKB-ARBA"/>
</dbReference>
<dbReference type="Gene3D" id="3.40.30.10">
    <property type="entry name" value="Glutaredoxin"/>
    <property type="match status" value="1"/>
</dbReference>
<dbReference type="InterPro" id="IPR004045">
    <property type="entry name" value="Glutathione_S-Trfase_N"/>
</dbReference>
<dbReference type="GO" id="GO:0004364">
    <property type="term" value="F:glutathione transferase activity"/>
    <property type="evidence" value="ECO:0007669"/>
    <property type="project" value="UniProtKB-UniRule"/>
</dbReference>
<dbReference type="Pfam" id="PF02798">
    <property type="entry name" value="GST_N"/>
    <property type="match status" value="1"/>
</dbReference>
<evidence type="ECO:0000256" key="7">
    <source>
        <dbReference type="RuleBase" id="RU369102"/>
    </source>
</evidence>